<keyword evidence="3" id="KW-1185">Reference proteome</keyword>
<protein>
    <submittedName>
        <fullName evidence="2">Uncharacterized protein</fullName>
    </submittedName>
</protein>
<feature type="compositionally biased region" description="Basic and acidic residues" evidence="1">
    <location>
        <begin position="143"/>
        <end position="163"/>
    </location>
</feature>
<evidence type="ECO:0000256" key="1">
    <source>
        <dbReference type="SAM" id="MobiDB-lite"/>
    </source>
</evidence>
<accession>A0A0D3G862</accession>
<evidence type="ECO:0000313" key="2">
    <source>
        <dbReference type="EnsemblPlants" id="OBART05G18070.1"/>
    </source>
</evidence>
<dbReference type="AlphaFoldDB" id="A0A0D3G862"/>
<dbReference type="Gramene" id="OBART05G18070.1">
    <property type="protein sequence ID" value="OBART05G18070.1"/>
    <property type="gene ID" value="OBART05G18070"/>
</dbReference>
<feature type="region of interest" description="Disordered" evidence="1">
    <location>
        <begin position="142"/>
        <end position="163"/>
    </location>
</feature>
<evidence type="ECO:0000313" key="3">
    <source>
        <dbReference type="Proteomes" id="UP000026960"/>
    </source>
</evidence>
<sequence>MSRRPRRQRGSEAAAVEEADATAWIRSGVDPEWRWQPRRPGGGGRGGQAAAIEEAKAAADRPNRRRQRGSGGRRRRRLDHGGDTGSPLLPRLACSSSSLLDRDRQHLLATAVALLLLLSSGFSPSSPEAGLGSAAGELQARANRVDGDDQWKPDWGRLGRGPPERRLTAALLGVRKPDPS</sequence>
<feature type="region of interest" description="Disordered" evidence="1">
    <location>
        <begin position="29"/>
        <end position="90"/>
    </location>
</feature>
<dbReference type="EnsemblPlants" id="OBART05G18070.1">
    <property type="protein sequence ID" value="OBART05G18070.1"/>
    <property type="gene ID" value="OBART05G18070"/>
</dbReference>
<feature type="compositionally biased region" description="Basic residues" evidence="1">
    <location>
        <begin position="63"/>
        <end position="78"/>
    </location>
</feature>
<organism evidence="2">
    <name type="scientific">Oryza barthii</name>
    <dbReference type="NCBI Taxonomy" id="65489"/>
    <lineage>
        <taxon>Eukaryota</taxon>
        <taxon>Viridiplantae</taxon>
        <taxon>Streptophyta</taxon>
        <taxon>Embryophyta</taxon>
        <taxon>Tracheophyta</taxon>
        <taxon>Spermatophyta</taxon>
        <taxon>Magnoliopsida</taxon>
        <taxon>Liliopsida</taxon>
        <taxon>Poales</taxon>
        <taxon>Poaceae</taxon>
        <taxon>BOP clade</taxon>
        <taxon>Oryzoideae</taxon>
        <taxon>Oryzeae</taxon>
        <taxon>Oryzinae</taxon>
        <taxon>Oryza</taxon>
    </lineage>
</organism>
<dbReference type="PaxDb" id="65489-OBART05G18070.1"/>
<reference evidence="2" key="2">
    <citation type="submission" date="2015-03" db="UniProtKB">
        <authorList>
            <consortium name="EnsemblPlants"/>
        </authorList>
    </citation>
    <scope>IDENTIFICATION</scope>
</reference>
<feature type="compositionally biased region" description="Basic and acidic residues" evidence="1">
    <location>
        <begin position="53"/>
        <end position="62"/>
    </location>
</feature>
<reference evidence="2" key="1">
    <citation type="journal article" date="2009" name="Rice">
        <title>De Novo Next Generation Sequencing of Plant Genomes.</title>
        <authorList>
            <person name="Rounsley S."/>
            <person name="Marri P.R."/>
            <person name="Yu Y."/>
            <person name="He R."/>
            <person name="Sisneros N."/>
            <person name="Goicoechea J.L."/>
            <person name="Lee S.J."/>
            <person name="Angelova A."/>
            <person name="Kudrna D."/>
            <person name="Luo M."/>
            <person name="Affourtit J."/>
            <person name="Desany B."/>
            <person name="Knight J."/>
            <person name="Niazi F."/>
            <person name="Egholm M."/>
            <person name="Wing R.A."/>
        </authorList>
    </citation>
    <scope>NUCLEOTIDE SEQUENCE [LARGE SCALE GENOMIC DNA]</scope>
    <source>
        <strain evidence="2">cv. IRGC 105608</strain>
    </source>
</reference>
<dbReference type="Proteomes" id="UP000026960">
    <property type="component" value="Chromosome 5"/>
</dbReference>
<name>A0A0D3G862_9ORYZ</name>
<proteinExistence type="predicted"/>
<dbReference type="HOGENOM" id="CLU_1498529_0_0_1"/>